<evidence type="ECO:0000313" key="2">
    <source>
        <dbReference type="EMBL" id="GFQ67031.1"/>
    </source>
</evidence>
<evidence type="ECO:0000313" key="3">
    <source>
        <dbReference type="Proteomes" id="UP000887116"/>
    </source>
</evidence>
<name>A0A8X6F1J0_TRICU</name>
<dbReference type="Gene3D" id="1.10.10.1450">
    <property type="match status" value="1"/>
</dbReference>
<dbReference type="Pfam" id="PF17906">
    <property type="entry name" value="HTH_48"/>
    <property type="match status" value="1"/>
</dbReference>
<gene>
    <name evidence="2" type="ORF">TNCT_273521</name>
</gene>
<organism evidence="2 3">
    <name type="scientific">Trichonephila clavata</name>
    <name type="common">Joro spider</name>
    <name type="synonym">Nephila clavata</name>
    <dbReference type="NCBI Taxonomy" id="2740835"/>
    <lineage>
        <taxon>Eukaryota</taxon>
        <taxon>Metazoa</taxon>
        <taxon>Ecdysozoa</taxon>
        <taxon>Arthropoda</taxon>
        <taxon>Chelicerata</taxon>
        <taxon>Arachnida</taxon>
        <taxon>Araneae</taxon>
        <taxon>Araneomorphae</taxon>
        <taxon>Entelegynae</taxon>
        <taxon>Araneoidea</taxon>
        <taxon>Nephilidae</taxon>
        <taxon>Trichonephila</taxon>
    </lineage>
</organism>
<dbReference type="Proteomes" id="UP000887116">
    <property type="component" value="Unassembled WGS sequence"/>
</dbReference>
<sequence>MDQRINMFFCFKLGKSAKETHGMLKEVYKDEAITSSSLSVSGKGEPAWKSLERLKTMLIAFFDSKGLHSQRIPP</sequence>
<accession>A0A8X6F1J0</accession>
<dbReference type="EMBL" id="BMAO01030299">
    <property type="protein sequence ID" value="GFQ67031.1"/>
    <property type="molecule type" value="Genomic_DNA"/>
</dbReference>
<dbReference type="InterPro" id="IPR041426">
    <property type="entry name" value="Mos1_HTH"/>
</dbReference>
<evidence type="ECO:0000259" key="1">
    <source>
        <dbReference type="Pfam" id="PF17906"/>
    </source>
</evidence>
<feature type="domain" description="Mos1 transposase HTH" evidence="1">
    <location>
        <begin position="4"/>
        <end position="36"/>
    </location>
</feature>
<dbReference type="AlphaFoldDB" id="A0A8X6F1J0"/>
<reference evidence="2" key="1">
    <citation type="submission" date="2020-07" db="EMBL/GenBank/DDBJ databases">
        <title>Multicomponent nature underlies the extraordinary mechanical properties of spider dragline silk.</title>
        <authorList>
            <person name="Kono N."/>
            <person name="Nakamura H."/>
            <person name="Mori M."/>
            <person name="Yoshida Y."/>
            <person name="Ohtoshi R."/>
            <person name="Malay A.D."/>
            <person name="Moran D.A.P."/>
            <person name="Tomita M."/>
            <person name="Numata K."/>
            <person name="Arakawa K."/>
        </authorList>
    </citation>
    <scope>NUCLEOTIDE SEQUENCE</scope>
</reference>
<protein>
    <recommendedName>
        <fullName evidence="1">Mos1 transposase HTH domain-containing protein</fullName>
    </recommendedName>
</protein>
<proteinExistence type="predicted"/>
<comment type="caution">
    <text evidence="2">The sequence shown here is derived from an EMBL/GenBank/DDBJ whole genome shotgun (WGS) entry which is preliminary data.</text>
</comment>
<dbReference type="OrthoDB" id="8300621at2759"/>
<keyword evidence="3" id="KW-1185">Reference proteome</keyword>